<keyword evidence="2 5" id="KW-0547">Nucleotide-binding</keyword>
<feature type="binding site" evidence="5">
    <location>
        <begin position="12"/>
        <end position="17"/>
    </location>
    <ligand>
        <name>ATP</name>
        <dbReference type="ChEBI" id="CHEBI:30616"/>
    </ligand>
</feature>
<dbReference type="GO" id="GO:0015937">
    <property type="term" value="P:coenzyme A biosynthetic process"/>
    <property type="evidence" value="ECO:0007669"/>
    <property type="project" value="UniProtKB-UniRule"/>
</dbReference>
<evidence type="ECO:0000256" key="1">
    <source>
        <dbReference type="ARBA" id="ARBA00009018"/>
    </source>
</evidence>
<dbReference type="Gene3D" id="3.40.50.300">
    <property type="entry name" value="P-loop containing nucleotide triphosphate hydrolases"/>
    <property type="match status" value="1"/>
</dbReference>
<name>A0A378IIX0_9GAMM</name>
<keyword evidence="5" id="KW-0963">Cytoplasm</keyword>
<keyword evidence="4 5" id="KW-0173">Coenzyme A biosynthesis</keyword>
<comment type="function">
    <text evidence="5">Catalyzes the phosphorylation of the 3'-hydroxyl group of dephosphocoenzyme A to form coenzyme A.</text>
</comment>
<sequence>MVYCVGLTGDIASGKTTAATLFSQLGIEVISADKISRELTQKDHHIYKKIVEHYGTKILNSDKDLNRAQLREIIFSNPKEREWLEHLLHPLIRQKIKKKVASCTTPYCIVEIPLLITKHHYPYIDRVLLITTPIETQISRVMKRDQCTKEQAQAILSVQPNISLRLKNAHDVVVNDLGIEELTTKVNNLHRKYLHLSSDPKFGS</sequence>
<comment type="pathway">
    <text evidence="5">Cofactor biosynthesis; coenzyme A biosynthesis; CoA from (R)-pantothenate: step 5/5.</text>
</comment>
<dbReference type="UniPathway" id="UPA00241">
    <property type="reaction ID" value="UER00356"/>
</dbReference>
<dbReference type="PANTHER" id="PTHR10695">
    <property type="entry name" value="DEPHOSPHO-COA KINASE-RELATED"/>
    <property type="match status" value="1"/>
</dbReference>
<reference evidence="7 9" key="1">
    <citation type="submission" date="2015-11" db="EMBL/GenBank/DDBJ databases">
        <title>Genomic analysis of 38 Legionella species identifies large and diverse effector repertoires.</title>
        <authorList>
            <person name="Burstein D."/>
            <person name="Amaro F."/>
            <person name="Zusman T."/>
            <person name="Lifshitz Z."/>
            <person name="Cohen O."/>
            <person name="Gilbert J.A."/>
            <person name="Pupko T."/>
            <person name="Shuman H.A."/>
            <person name="Segal G."/>
        </authorList>
    </citation>
    <scope>NUCLEOTIDE SEQUENCE [LARGE SCALE GENOMIC DNA]</scope>
    <source>
        <strain evidence="7 9">CDC#72-OH-14</strain>
    </source>
</reference>
<dbReference type="AlphaFoldDB" id="A0A378IIX0"/>
<dbReference type="CDD" id="cd02022">
    <property type="entry name" value="DPCK"/>
    <property type="match status" value="1"/>
</dbReference>
<reference evidence="8 10" key="2">
    <citation type="submission" date="2018-06" db="EMBL/GenBank/DDBJ databases">
        <authorList>
            <consortium name="Pathogen Informatics"/>
            <person name="Doyle S."/>
        </authorList>
    </citation>
    <scope>NUCLEOTIDE SEQUENCE [LARGE SCALE GENOMIC DNA]</scope>
    <source>
        <strain evidence="8 10">NCTC12438</strain>
    </source>
</reference>
<proteinExistence type="inferred from homology"/>
<dbReference type="InterPro" id="IPR001977">
    <property type="entry name" value="Depp_CoAkinase"/>
</dbReference>
<dbReference type="InterPro" id="IPR027417">
    <property type="entry name" value="P-loop_NTPase"/>
</dbReference>
<dbReference type="EC" id="2.7.1.24" evidence="5 6"/>
<evidence type="ECO:0000256" key="6">
    <source>
        <dbReference type="NCBIfam" id="TIGR00152"/>
    </source>
</evidence>
<dbReference type="SUPFAM" id="SSF52540">
    <property type="entry name" value="P-loop containing nucleoside triphosphate hydrolases"/>
    <property type="match status" value="1"/>
</dbReference>
<comment type="subcellular location">
    <subcellularLocation>
        <location evidence="5">Cytoplasm</location>
    </subcellularLocation>
</comment>
<keyword evidence="3 5" id="KW-0067">ATP-binding</keyword>
<dbReference type="GO" id="GO:0004140">
    <property type="term" value="F:dephospho-CoA kinase activity"/>
    <property type="evidence" value="ECO:0007669"/>
    <property type="project" value="UniProtKB-UniRule"/>
</dbReference>
<gene>
    <name evidence="5 8" type="primary">coaE</name>
    <name evidence="7" type="ORF">Lcin_3234</name>
    <name evidence="8" type="ORF">NCTC12438_01819</name>
</gene>
<dbReference type="HAMAP" id="MF_00376">
    <property type="entry name" value="Dephospho_CoA_kinase"/>
    <property type="match status" value="1"/>
</dbReference>
<protein>
    <recommendedName>
        <fullName evidence="5 6">Dephospho-CoA kinase</fullName>
        <ecNumber evidence="5 6">2.7.1.24</ecNumber>
    </recommendedName>
    <alternativeName>
        <fullName evidence="5">Dephosphocoenzyme A kinase</fullName>
    </alternativeName>
</protein>
<comment type="catalytic activity">
    <reaction evidence="5">
        <text>3'-dephospho-CoA + ATP = ADP + CoA + H(+)</text>
        <dbReference type="Rhea" id="RHEA:18245"/>
        <dbReference type="ChEBI" id="CHEBI:15378"/>
        <dbReference type="ChEBI" id="CHEBI:30616"/>
        <dbReference type="ChEBI" id="CHEBI:57287"/>
        <dbReference type="ChEBI" id="CHEBI:57328"/>
        <dbReference type="ChEBI" id="CHEBI:456216"/>
        <dbReference type="EC" id="2.7.1.24"/>
    </reaction>
</comment>
<comment type="similarity">
    <text evidence="1 5">Belongs to the CoaE family.</text>
</comment>
<dbReference type="Proteomes" id="UP000054854">
    <property type="component" value="Unassembled WGS sequence"/>
</dbReference>
<dbReference type="PANTHER" id="PTHR10695:SF46">
    <property type="entry name" value="BIFUNCTIONAL COENZYME A SYNTHASE-RELATED"/>
    <property type="match status" value="1"/>
</dbReference>
<dbReference type="STRING" id="28085.Lcin_3234"/>
<evidence type="ECO:0000313" key="10">
    <source>
        <dbReference type="Proteomes" id="UP000255316"/>
    </source>
</evidence>
<dbReference type="GO" id="GO:0005524">
    <property type="term" value="F:ATP binding"/>
    <property type="evidence" value="ECO:0007669"/>
    <property type="project" value="UniProtKB-UniRule"/>
</dbReference>
<evidence type="ECO:0000313" key="7">
    <source>
        <dbReference type="EMBL" id="KTC78619.1"/>
    </source>
</evidence>
<evidence type="ECO:0000256" key="4">
    <source>
        <dbReference type="ARBA" id="ARBA00022993"/>
    </source>
</evidence>
<accession>A0A378IIX0</accession>
<dbReference type="RefSeq" id="WP_058466336.1">
    <property type="nucleotide sequence ID" value="NZ_CAAAHQ010000010.1"/>
</dbReference>
<keyword evidence="5 8" id="KW-0808">Transferase</keyword>
<dbReference type="EMBL" id="LNXX01000053">
    <property type="protein sequence ID" value="KTC78619.1"/>
    <property type="molecule type" value="Genomic_DNA"/>
</dbReference>
<evidence type="ECO:0000313" key="8">
    <source>
        <dbReference type="EMBL" id="STX35207.1"/>
    </source>
</evidence>
<keyword evidence="5 8" id="KW-0418">Kinase</keyword>
<dbReference type="OrthoDB" id="9812943at2"/>
<organism evidence="8 10">
    <name type="scientific">Legionella cincinnatiensis</name>
    <dbReference type="NCBI Taxonomy" id="28085"/>
    <lineage>
        <taxon>Bacteria</taxon>
        <taxon>Pseudomonadati</taxon>
        <taxon>Pseudomonadota</taxon>
        <taxon>Gammaproteobacteria</taxon>
        <taxon>Legionellales</taxon>
        <taxon>Legionellaceae</taxon>
        <taxon>Legionella</taxon>
    </lineage>
</organism>
<dbReference type="PROSITE" id="PS51219">
    <property type="entry name" value="DPCK"/>
    <property type="match status" value="1"/>
</dbReference>
<dbReference type="NCBIfam" id="TIGR00152">
    <property type="entry name" value="dephospho-CoA kinase"/>
    <property type="match status" value="1"/>
</dbReference>
<evidence type="ECO:0000313" key="9">
    <source>
        <dbReference type="Proteomes" id="UP000054854"/>
    </source>
</evidence>
<dbReference type="GO" id="GO:0005737">
    <property type="term" value="C:cytoplasm"/>
    <property type="evidence" value="ECO:0007669"/>
    <property type="project" value="UniProtKB-SubCell"/>
</dbReference>
<evidence type="ECO:0000256" key="2">
    <source>
        <dbReference type="ARBA" id="ARBA00022741"/>
    </source>
</evidence>
<dbReference type="Pfam" id="PF01121">
    <property type="entry name" value="CoaE"/>
    <property type="match status" value="1"/>
</dbReference>
<keyword evidence="9" id="KW-1185">Reference proteome</keyword>
<dbReference type="EMBL" id="UGNX01000001">
    <property type="protein sequence ID" value="STX35207.1"/>
    <property type="molecule type" value="Genomic_DNA"/>
</dbReference>
<evidence type="ECO:0000256" key="3">
    <source>
        <dbReference type="ARBA" id="ARBA00022840"/>
    </source>
</evidence>
<dbReference type="Proteomes" id="UP000255316">
    <property type="component" value="Unassembled WGS sequence"/>
</dbReference>
<evidence type="ECO:0000256" key="5">
    <source>
        <dbReference type="HAMAP-Rule" id="MF_00376"/>
    </source>
</evidence>